<gene>
    <name evidence="1" type="ORF">MM415A01862_0004</name>
    <name evidence="2" type="ORF">MM415B04288_0007</name>
</gene>
<proteinExistence type="predicted"/>
<protein>
    <submittedName>
        <fullName evidence="2">Uncharacterized protein</fullName>
    </submittedName>
</protein>
<dbReference type="EMBL" id="MT142145">
    <property type="protein sequence ID" value="QJA75169.1"/>
    <property type="molecule type" value="Genomic_DNA"/>
</dbReference>
<dbReference type="AlphaFoldDB" id="A0A6M3LDU2"/>
<evidence type="ECO:0000313" key="2">
    <source>
        <dbReference type="EMBL" id="QJA93286.1"/>
    </source>
</evidence>
<dbReference type="EMBL" id="MT143137">
    <property type="protein sequence ID" value="QJA93286.1"/>
    <property type="molecule type" value="Genomic_DNA"/>
</dbReference>
<accession>A0A6M3LDU2</accession>
<reference evidence="2" key="1">
    <citation type="submission" date="2020-03" db="EMBL/GenBank/DDBJ databases">
        <title>The deep terrestrial virosphere.</title>
        <authorList>
            <person name="Holmfeldt K."/>
            <person name="Nilsson E."/>
            <person name="Simone D."/>
            <person name="Lopez-Fernandez M."/>
            <person name="Wu X."/>
            <person name="de Brujin I."/>
            <person name="Lundin D."/>
            <person name="Andersson A."/>
            <person name="Bertilsson S."/>
            <person name="Dopson M."/>
        </authorList>
    </citation>
    <scope>NUCLEOTIDE SEQUENCE</scope>
    <source>
        <strain evidence="1">MM415A01862</strain>
        <strain evidence="2">MM415B04288</strain>
    </source>
</reference>
<organism evidence="2">
    <name type="scientific">viral metagenome</name>
    <dbReference type="NCBI Taxonomy" id="1070528"/>
    <lineage>
        <taxon>unclassified sequences</taxon>
        <taxon>metagenomes</taxon>
        <taxon>organismal metagenomes</taxon>
    </lineage>
</organism>
<name>A0A6M3LDU2_9ZZZZ</name>
<sequence length="118" mass="12968">MTITTAVSGMWQRLDGNNIELQKRISESRTVTEYGGQKISIAPGSTDISIRPAGLACIRSLYIETDYEINIELTGIQTASFDLYTDGIFLIMNASLSNVKLSNRNATPTCHPFYDLSG</sequence>
<evidence type="ECO:0000313" key="1">
    <source>
        <dbReference type="EMBL" id="QJA75169.1"/>
    </source>
</evidence>